<proteinExistence type="predicted"/>
<dbReference type="GO" id="GO:0005524">
    <property type="term" value="F:ATP binding"/>
    <property type="evidence" value="ECO:0007669"/>
    <property type="project" value="InterPro"/>
</dbReference>
<dbReference type="AlphaFoldDB" id="U9T6G5"/>
<dbReference type="VEuPathDB" id="FungiDB:RhiirFUN_010029"/>
<reference evidence="2" key="1">
    <citation type="submission" date="2013-07" db="EMBL/GenBank/DDBJ databases">
        <title>The genome of an arbuscular mycorrhizal fungus provides insights into the evolution of the oldest plant symbiosis.</title>
        <authorList>
            <consortium name="DOE Joint Genome Institute"/>
            <person name="Tisserant E."/>
            <person name="Malbreil M."/>
            <person name="Kuo A."/>
            <person name="Kohler A."/>
            <person name="Symeonidi A."/>
            <person name="Balestrini R."/>
            <person name="Charron P."/>
            <person name="Duensing N."/>
            <person name="Frei-dit-Frey N."/>
            <person name="Gianinazzi-Pearson V."/>
            <person name="Gilbert B."/>
            <person name="Handa Y."/>
            <person name="Hijri M."/>
            <person name="Kaul R."/>
            <person name="Kawaguchi M."/>
            <person name="Krajinski F."/>
            <person name="Lammers P."/>
            <person name="Lapierre D."/>
            <person name="Masclaux F.G."/>
            <person name="Murat C."/>
            <person name="Morin E."/>
            <person name="Ndikumana S."/>
            <person name="Pagni M."/>
            <person name="Petitpierre D."/>
            <person name="Requena N."/>
            <person name="Rosikiewicz P."/>
            <person name="Riley R."/>
            <person name="Saito K."/>
            <person name="San Clemente H."/>
            <person name="Shapiro H."/>
            <person name="van Tuinen D."/>
            <person name="Becard G."/>
            <person name="Bonfante P."/>
            <person name="Paszkowski U."/>
            <person name="Shachar-Hill Y."/>
            <person name="Young J.P."/>
            <person name="Sanders I.R."/>
            <person name="Henrissat B."/>
            <person name="Rensing S.A."/>
            <person name="Grigoriev I.V."/>
            <person name="Corradi N."/>
            <person name="Roux C."/>
            <person name="Martin F."/>
        </authorList>
    </citation>
    <scope>NUCLEOTIDE SEQUENCE</scope>
    <source>
        <strain evidence="2">DAOM 197198</strain>
    </source>
</reference>
<dbReference type="SUPFAM" id="SSF56112">
    <property type="entry name" value="Protein kinase-like (PK-like)"/>
    <property type="match status" value="1"/>
</dbReference>
<sequence>MDTYNNLFDPTPNLNPSPIPVLFIPFDNDENKCNYCGNEHSKTLKFEQNYCKNCLSWYNRYTTGNNACLDIYITNNVKCTEHEITRNGFDPTNIQEWCEYCSEVSYFKQVIPNTSSFNNHYLSRNCTHNNHSKTTCQLCEIMLQSFNYSPDYYQISSGWVELSLTKKSIPILYLPWWDIYDQCVVCSQKLEYVHQKSELNIELYCQKWCSHCFTIYTGCRYCLTINIIFGITNQTQYPVTKEYMLVMEYANGGDLHGYLQNNFIEVSWKDKLSILRYVSLGLMQIHKINFVHRDLHSGNILLLDHEMKLGDWKISDLGLSQPTNTLSNNEIYGVIPYIAPEIFKGFKFSKESDVYSLGMIMWELTTGCKPFANIEHNYKLVYEIIDGKRPEISNDTPECYANLMKKCWDSIPSNRPTIDEFWSFVIKWFDETSYTIYAGFGIAPEFVEIFEQAEEKRMELIRSKKLGPGFSKKSHSKAIYTSRELSSLIYKSSTTDSSPMNILQNDINMNNIQSSQNINSDVQSSIAPLNSSRKRNIEELKIDTQNDRKHTKTG</sequence>
<protein>
    <recommendedName>
        <fullName evidence="1">Protein kinase domain-containing protein</fullName>
    </recommendedName>
</protein>
<dbReference type="eggNOG" id="KOG0192">
    <property type="taxonomic scope" value="Eukaryota"/>
</dbReference>
<dbReference type="Gene3D" id="1.10.510.10">
    <property type="entry name" value="Transferase(Phosphotransferase) domain 1"/>
    <property type="match status" value="1"/>
</dbReference>
<gene>
    <name evidence="2" type="ORF">GLOINDRAFT_5992</name>
</gene>
<name>U9T6G5_RHIID</name>
<dbReference type="InterPro" id="IPR001245">
    <property type="entry name" value="Ser-Thr/Tyr_kinase_cat_dom"/>
</dbReference>
<dbReference type="InterPro" id="IPR011009">
    <property type="entry name" value="Kinase-like_dom_sf"/>
</dbReference>
<dbReference type="EMBL" id="KI295329">
    <property type="protein sequence ID" value="ESA02972.1"/>
    <property type="molecule type" value="Genomic_DNA"/>
</dbReference>
<dbReference type="InterPro" id="IPR051681">
    <property type="entry name" value="Ser/Thr_Kinases-Pseudokinases"/>
</dbReference>
<dbReference type="InterPro" id="IPR000719">
    <property type="entry name" value="Prot_kinase_dom"/>
</dbReference>
<dbReference type="PROSITE" id="PS50011">
    <property type="entry name" value="PROTEIN_KINASE_DOM"/>
    <property type="match status" value="1"/>
</dbReference>
<accession>U9T6G5</accession>
<organism evidence="2">
    <name type="scientific">Rhizophagus irregularis (strain DAOM 181602 / DAOM 197198 / MUCL 43194)</name>
    <name type="common">Arbuscular mycorrhizal fungus</name>
    <name type="synonym">Glomus intraradices</name>
    <dbReference type="NCBI Taxonomy" id="747089"/>
    <lineage>
        <taxon>Eukaryota</taxon>
        <taxon>Fungi</taxon>
        <taxon>Fungi incertae sedis</taxon>
        <taxon>Mucoromycota</taxon>
        <taxon>Glomeromycotina</taxon>
        <taxon>Glomeromycetes</taxon>
        <taxon>Glomerales</taxon>
        <taxon>Glomeraceae</taxon>
        <taxon>Rhizophagus</taxon>
    </lineage>
</organism>
<dbReference type="Pfam" id="PF07714">
    <property type="entry name" value="PK_Tyr_Ser-Thr"/>
    <property type="match status" value="1"/>
</dbReference>
<dbReference type="HOGENOM" id="CLU_000288_7_34_1"/>
<feature type="domain" description="Protein kinase" evidence="1">
    <location>
        <begin position="146"/>
        <end position="429"/>
    </location>
</feature>
<evidence type="ECO:0000259" key="1">
    <source>
        <dbReference type="PROSITE" id="PS50011"/>
    </source>
</evidence>
<evidence type="ECO:0000313" key="2">
    <source>
        <dbReference type="EMBL" id="ESA02972.1"/>
    </source>
</evidence>
<dbReference type="GO" id="GO:0004674">
    <property type="term" value="F:protein serine/threonine kinase activity"/>
    <property type="evidence" value="ECO:0007669"/>
    <property type="project" value="TreeGrafter"/>
</dbReference>
<dbReference type="PRINTS" id="PR00109">
    <property type="entry name" value="TYRKINASE"/>
</dbReference>
<dbReference type="PANTHER" id="PTHR44329">
    <property type="entry name" value="SERINE/THREONINE-PROTEIN KINASE TNNI3K-RELATED"/>
    <property type="match status" value="1"/>
</dbReference>